<evidence type="ECO:0000313" key="4">
    <source>
        <dbReference type="EMBL" id="CCC81661.1"/>
    </source>
</evidence>
<protein>
    <submittedName>
        <fullName evidence="4">MutT/nudix family protein</fullName>
    </submittedName>
</protein>
<dbReference type="InterPro" id="IPR020476">
    <property type="entry name" value="Nudix_hydrolase"/>
</dbReference>
<dbReference type="InterPro" id="IPR000086">
    <property type="entry name" value="NUDIX_hydrolase_dom"/>
</dbReference>
<gene>
    <name evidence="4" type="ordered locus">TTX_1016</name>
</gene>
<dbReference type="PRINTS" id="PR00502">
    <property type="entry name" value="NUDIXFAMILY"/>
</dbReference>
<dbReference type="GO" id="GO:0016787">
    <property type="term" value="F:hydrolase activity"/>
    <property type="evidence" value="ECO:0007669"/>
    <property type="project" value="UniProtKB-KW"/>
</dbReference>
<accession>G4RQ15</accession>
<evidence type="ECO:0000256" key="2">
    <source>
        <dbReference type="ARBA" id="ARBA00022801"/>
    </source>
</evidence>
<organism evidence="4 5">
    <name type="scientific">Thermoproteus tenax (strain ATCC 35583 / DSM 2078 / JCM 9277 / NBRC 100435 / Kra 1)</name>
    <dbReference type="NCBI Taxonomy" id="768679"/>
    <lineage>
        <taxon>Archaea</taxon>
        <taxon>Thermoproteota</taxon>
        <taxon>Thermoprotei</taxon>
        <taxon>Thermoproteales</taxon>
        <taxon>Thermoproteaceae</taxon>
        <taxon>Thermoproteus</taxon>
    </lineage>
</organism>
<dbReference type="PaxDb" id="768679-TTX_1016"/>
<dbReference type="PROSITE" id="PS51462">
    <property type="entry name" value="NUDIX"/>
    <property type="match status" value="1"/>
</dbReference>
<dbReference type="EMBL" id="FN869859">
    <property type="protein sequence ID" value="CCC81661.1"/>
    <property type="molecule type" value="Genomic_DNA"/>
</dbReference>
<proteinExistence type="predicted"/>
<dbReference type="AlphaFoldDB" id="G4RQ15"/>
<dbReference type="Gene3D" id="3.90.79.10">
    <property type="entry name" value="Nucleoside Triphosphate Pyrophosphohydrolase"/>
    <property type="match status" value="1"/>
</dbReference>
<sequence length="123" mass="14042">MIYHKKLDVWLYPGGHVEPGETPAEAVVREFEEETGLRVEPVGPRLGITAPDVIEEPLPFAIMREVVRYPSEVHLHYDLIFLVERTGGTLREGRWISADDLDVLKTYPNVRELVRRALGARKP</sequence>
<comment type="cofactor">
    <cofactor evidence="1">
        <name>Mg(2+)</name>
        <dbReference type="ChEBI" id="CHEBI:18420"/>
    </cofactor>
</comment>
<dbReference type="eggNOG" id="arCOG01080">
    <property type="taxonomic scope" value="Archaea"/>
</dbReference>
<dbReference type="CDD" id="cd03674">
    <property type="entry name" value="NUDIX_Hydrolase"/>
    <property type="match status" value="1"/>
</dbReference>
<evidence type="ECO:0000313" key="5">
    <source>
        <dbReference type="Proteomes" id="UP000002654"/>
    </source>
</evidence>
<feature type="domain" description="Nudix hydrolase" evidence="3">
    <location>
        <begin position="1"/>
        <end position="118"/>
    </location>
</feature>
<dbReference type="KEGG" id="ttn:TTX_1016"/>
<reference evidence="4 5" key="1">
    <citation type="journal article" date="2011" name="PLoS ONE">
        <title>The complete genome sequence of Thermoproteus tenax: a physiologically versatile member of the Crenarchaeota.</title>
        <authorList>
            <person name="Siebers B."/>
            <person name="Zaparty M."/>
            <person name="Raddatz G."/>
            <person name="Tjaden B."/>
            <person name="Albers S.V."/>
            <person name="Bell S.D."/>
            <person name="Blombach F."/>
            <person name="Kletzin A."/>
            <person name="Kyrpides N."/>
            <person name="Lanz C."/>
            <person name="Plagens A."/>
            <person name="Rampp M."/>
            <person name="Rosinus A."/>
            <person name="von Jan M."/>
            <person name="Makarova K.S."/>
            <person name="Klenk H.P."/>
            <person name="Schuster S.C."/>
            <person name="Hensel R."/>
        </authorList>
    </citation>
    <scope>NUCLEOTIDE SEQUENCE [LARGE SCALE GENOMIC DNA]</scope>
    <source>
        <strain evidence="5">ATCC 35583 / DSM 2078 / JCM 9277 / NBRC 100435 / Kra 1</strain>
    </source>
</reference>
<dbReference type="InterPro" id="IPR015797">
    <property type="entry name" value="NUDIX_hydrolase-like_dom_sf"/>
</dbReference>
<dbReference type="PANTHER" id="PTHR43046:SF16">
    <property type="entry name" value="ADP-RIBOSE PYROPHOSPHATASE YJHB-RELATED"/>
    <property type="match status" value="1"/>
</dbReference>
<dbReference type="PROSITE" id="PS00893">
    <property type="entry name" value="NUDIX_BOX"/>
    <property type="match status" value="1"/>
</dbReference>
<dbReference type="SUPFAM" id="SSF55811">
    <property type="entry name" value="Nudix"/>
    <property type="match status" value="1"/>
</dbReference>
<evidence type="ECO:0000259" key="3">
    <source>
        <dbReference type="PROSITE" id="PS51462"/>
    </source>
</evidence>
<dbReference type="InterPro" id="IPR020084">
    <property type="entry name" value="NUDIX_hydrolase_CS"/>
</dbReference>
<dbReference type="Proteomes" id="UP000002654">
    <property type="component" value="Chromosome"/>
</dbReference>
<keyword evidence="5" id="KW-1185">Reference proteome</keyword>
<dbReference type="PANTHER" id="PTHR43046">
    <property type="entry name" value="GDP-MANNOSE MANNOSYL HYDROLASE"/>
    <property type="match status" value="1"/>
</dbReference>
<evidence type="ECO:0000256" key="1">
    <source>
        <dbReference type="ARBA" id="ARBA00001946"/>
    </source>
</evidence>
<name>G4RQ15_THETK</name>
<dbReference type="STRING" id="768679.TTX_1016"/>
<keyword evidence="2" id="KW-0378">Hydrolase</keyword>
<dbReference type="HOGENOM" id="CLU_101758_3_0_2"/>
<dbReference type="Pfam" id="PF00293">
    <property type="entry name" value="NUDIX"/>
    <property type="match status" value="1"/>
</dbReference>
<dbReference type="PATRIC" id="fig|768679.9.peg.1026"/>